<reference evidence="4 5" key="1">
    <citation type="submission" date="2018-05" db="EMBL/GenBank/DDBJ databases">
        <title>Genome sequencing and assembly of the regulated plant pathogen Lachnellula willkommii and related sister species for the development of diagnostic species identification markers.</title>
        <authorList>
            <person name="Giroux E."/>
            <person name="Bilodeau G."/>
        </authorList>
    </citation>
    <scope>NUCLEOTIDE SEQUENCE [LARGE SCALE GENOMIC DNA]</scope>
    <source>
        <strain evidence="4 5">CBS 268.59</strain>
    </source>
</reference>
<dbReference type="Gene3D" id="3.40.50.720">
    <property type="entry name" value="NAD(P)-binding Rossmann-like Domain"/>
    <property type="match status" value="1"/>
</dbReference>
<dbReference type="OrthoDB" id="3358371at2759"/>
<dbReference type="SUPFAM" id="SSF51735">
    <property type="entry name" value="NAD(P)-binding Rossmann-fold domains"/>
    <property type="match status" value="1"/>
</dbReference>
<dbReference type="PANTHER" id="PTHR42748">
    <property type="entry name" value="NITROGEN METABOLITE REPRESSION PROTEIN NMRA FAMILY MEMBER"/>
    <property type="match status" value="1"/>
</dbReference>
<sequence>MSKTIVVIGVTGLQGSSVAKTFLKFPGWRVRGVTRNPSSPAAQALTADGAKLFKGDLDDKASLIPAFEGATVIFSNTDFFGHFFGSIASSKDDLGGRTPNQYAFDREVKQGVNIAEAAASPVVLKTLEKFVLSSLSDATKWSKGKYTGVYHNDCKAEMIRVIEARFPEIAARMSTLQVGHYVTNWKTFPPMAPQKQADGSFIIQRPWAPDFVLPWVVTHKDTGAFVKALVDSPPGTNLLGTSEDMTMTDWTKLWGETLGEKASVKQVSYHEFFNGVPDPMKLEFTQAFSNMEEFGYTGGDPDVLTVEQLGVQIPRTSMEEYIKNEDWSSVLRG</sequence>
<organism evidence="4 5">
    <name type="scientific">Lachnellula suecica</name>
    <dbReference type="NCBI Taxonomy" id="602035"/>
    <lineage>
        <taxon>Eukaryota</taxon>
        <taxon>Fungi</taxon>
        <taxon>Dikarya</taxon>
        <taxon>Ascomycota</taxon>
        <taxon>Pezizomycotina</taxon>
        <taxon>Leotiomycetes</taxon>
        <taxon>Helotiales</taxon>
        <taxon>Lachnaceae</taxon>
        <taxon>Lachnellula</taxon>
    </lineage>
</organism>
<evidence type="ECO:0000256" key="2">
    <source>
        <dbReference type="ARBA" id="ARBA00022857"/>
    </source>
</evidence>
<evidence type="ECO:0000313" key="4">
    <source>
        <dbReference type="EMBL" id="TVY83736.1"/>
    </source>
</evidence>
<comment type="caution">
    <text evidence="4">The sequence shown here is derived from an EMBL/GenBank/DDBJ whole genome shotgun (WGS) entry which is preliminary data.</text>
</comment>
<gene>
    <name evidence="4" type="primary">Nmral1_0</name>
    <name evidence="4" type="ORF">LSUE1_G001677</name>
</gene>
<dbReference type="EMBL" id="QGMK01000159">
    <property type="protein sequence ID" value="TVY83736.1"/>
    <property type="molecule type" value="Genomic_DNA"/>
</dbReference>
<comment type="similarity">
    <text evidence="1">Belongs to the NmrA-type oxidoreductase family.</text>
</comment>
<dbReference type="CDD" id="cd05251">
    <property type="entry name" value="NmrA_like_SDR_a"/>
    <property type="match status" value="1"/>
</dbReference>
<dbReference type="GO" id="GO:0005634">
    <property type="term" value="C:nucleus"/>
    <property type="evidence" value="ECO:0007669"/>
    <property type="project" value="TreeGrafter"/>
</dbReference>
<evidence type="ECO:0000259" key="3">
    <source>
        <dbReference type="Pfam" id="PF05368"/>
    </source>
</evidence>
<feature type="domain" description="NmrA-like" evidence="3">
    <location>
        <begin position="1"/>
        <end position="300"/>
    </location>
</feature>
<name>A0A8T9CER9_9HELO</name>
<keyword evidence="2" id="KW-0521">NADP</keyword>
<proteinExistence type="inferred from homology"/>
<evidence type="ECO:0000256" key="1">
    <source>
        <dbReference type="ARBA" id="ARBA00006328"/>
    </source>
</evidence>
<dbReference type="InterPro" id="IPR008030">
    <property type="entry name" value="NmrA-like"/>
</dbReference>
<keyword evidence="5" id="KW-1185">Reference proteome</keyword>
<dbReference type="InterPro" id="IPR051164">
    <property type="entry name" value="NmrA-like_oxidored"/>
</dbReference>
<dbReference type="InterPro" id="IPR036291">
    <property type="entry name" value="NAD(P)-bd_dom_sf"/>
</dbReference>
<dbReference type="Pfam" id="PF05368">
    <property type="entry name" value="NmrA"/>
    <property type="match status" value="1"/>
</dbReference>
<dbReference type="Gene3D" id="3.90.25.10">
    <property type="entry name" value="UDP-galactose 4-epimerase, domain 1"/>
    <property type="match status" value="1"/>
</dbReference>
<evidence type="ECO:0000313" key="5">
    <source>
        <dbReference type="Proteomes" id="UP000469558"/>
    </source>
</evidence>
<protein>
    <submittedName>
        <fullName evidence="4">NmrA-like family domain-containing protein</fullName>
    </submittedName>
</protein>
<dbReference type="AlphaFoldDB" id="A0A8T9CER9"/>
<dbReference type="PANTHER" id="PTHR42748:SF26">
    <property type="entry name" value="NMRA-LIKE DOMAIN-CONTAINING PROTEIN"/>
    <property type="match status" value="1"/>
</dbReference>
<accession>A0A8T9CER9</accession>
<dbReference type="Proteomes" id="UP000469558">
    <property type="component" value="Unassembled WGS sequence"/>
</dbReference>